<dbReference type="InterPro" id="IPR018958">
    <property type="entry name" value="Knr4/Smi1-like_dom"/>
</dbReference>
<dbReference type="Pfam" id="PF09346">
    <property type="entry name" value="SMI1_KNR4"/>
    <property type="match status" value="1"/>
</dbReference>
<gene>
    <name evidence="2" type="ORF">AQ619_03315</name>
</gene>
<evidence type="ECO:0000259" key="1">
    <source>
        <dbReference type="Pfam" id="PF09346"/>
    </source>
</evidence>
<proteinExistence type="predicted"/>
<evidence type="ECO:0000313" key="2">
    <source>
        <dbReference type="EMBL" id="ALL12459.1"/>
    </source>
</evidence>
<dbReference type="Gene3D" id="3.40.1580.10">
    <property type="entry name" value="SMI1/KNR4-like"/>
    <property type="match status" value="1"/>
</dbReference>
<dbReference type="EMBL" id="CP013002">
    <property type="protein sequence ID" value="ALL12459.1"/>
    <property type="molecule type" value="Genomic_DNA"/>
</dbReference>
<reference evidence="2 3" key="1">
    <citation type="submission" date="2015-10" db="EMBL/GenBank/DDBJ databases">
        <title>Conservation of the essential genome among Caulobacter and Brevundimonas species.</title>
        <authorList>
            <person name="Scott D."/>
            <person name="Ely B."/>
        </authorList>
    </citation>
    <scope>NUCLEOTIDE SEQUENCE [LARGE SCALE GENOMIC DNA]</scope>
    <source>
        <strain evidence="2 3">CB4</strain>
    </source>
</reference>
<sequence length="85" mass="9602">MADFLSADEMISSTEAWREMELPQGKIAFASDCMGNLFAFDGVALDQNSEVWFFDHETGETALVAPSFKDWIQQYLDLPFVSPDE</sequence>
<dbReference type="AlphaFoldDB" id="A0A0P0NX29"/>
<dbReference type="InterPro" id="IPR037883">
    <property type="entry name" value="Knr4/Smi1-like_sf"/>
</dbReference>
<evidence type="ECO:0000313" key="3">
    <source>
        <dbReference type="Proteomes" id="UP000056905"/>
    </source>
</evidence>
<dbReference type="KEGG" id="chq:AQ619_03315"/>
<protein>
    <recommendedName>
        <fullName evidence="1">Knr4/Smi1-like domain-containing protein</fullName>
    </recommendedName>
</protein>
<dbReference type="SUPFAM" id="SSF160631">
    <property type="entry name" value="SMI1/KNR4-like"/>
    <property type="match status" value="1"/>
</dbReference>
<dbReference type="Proteomes" id="UP000056905">
    <property type="component" value="Chromosome"/>
</dbReference>
<organism evidence="2 3">
    <name type="scientific">Caulobacter henricii</name>
    <dbReference type="NCBI Taxonomy" id="69395"/>
    <lineage>
        <taxon>Bacteria</taxon>
        <taxon>Pseudomonadati</taxon>
        <taxon>Pseudomonadota</taxon>
        <taxon>Alphaproteobacteria</taxon>
        <taxon>Caulobacterales</taxon>
        <taxon>Caulobacteraceae</taxon>
        <taxon>Caulobacter</taxon>
    </lineage>
</organism>
<feature type="domain" description="Knr4/Smi1-like" evidence="1">
    <location>
        <begin position="13"/>
        <end position="74"/>
    </location>
</feature>
<keyword evidence="3" id="KW-1185">Reference proteome</keyword>
<name>A0A0P0NX29_9CAUL</name>
<accession>A0A0P0NX29</accession>